<evidence type="ECO:0000256" key="5">
    <source>
        <dbReference type="ARBA" id="ARBA00022840"/>
    </source>
</evidence>
<evidence type="ECO:0000256" key="7">
    <source>
        <dbReference type="ARBA" id="ARBA00023146"/>
    </source>
</evidence>
<evidence type="ECO:0000256" key="2">
    <source>
        <dbReference type="ARBA" id="ARBA00012836"/>
    </source>
</evidence>
<feature type="compositionally biased region" description="Low complexity" evidence="11">
    <location>
        <begin position="204"/>
        <end position="227"/>
    </location>
</feature>
<evidence type="ECO:0000256" key="3">
    <source>
        <dbReference type="ARBA" id="ARBA00022598"/>
    </source>
</evidence>
<dbReference type="EC" id="6.1.1.18" evidence="2"/>
<dbReference type="Gene3D" id="2.40.240.10">
    <property type="entry name" value="Ribosomal Protein L25, Chain P"/>
    <property type="match status" value="2"/>
</dbReference>
<dbReference type="FunCoup" id="A0A151Z4M5">
    <property type="interactions" value="1097"/>
</dbReference>
<dbReference type="InterPro" id="IPR004514">
    <property type="entry name" value="Gln-tRNA-synth"/>
</dbReference>
<evidence type="ECO:0000256" key="9">
    <source>
        <dbReference type="ARBA" id="ARBA00048270"/>
    </source>
</evidence>
<evidence type="ECO:0000256" key="11">
    <source>
        <dbReference type="SAM" id="MobiDB-lite"/>
    </source>
</evidence>
<dbReference type="InterPro" id="IPR020058">
    <property type="entry name" value="Glu/Gln-tRNA-synth_Ib_cat-dom"/>
</dbReference>
<dbReference type="InterPro" id="IPR049437">
    <property type="entry name" value="tRNA-synt_1c_C2"/>
</dbReference>
<feature type="domain" description="tRNA synthetases class I (E and Q) anti-codon binding" evidence="15">
    <location>
        <begin position="679"/>
        <end position="752"/>
    </location>
</feature>
<dbReference type="Proteomes" id="UP000076078">
    <property type="component" value="Unassembled WGS sequence"/>
</dbReference>
<dbReference type="STRING" id="361077.A0A151Z4M5"/>
<dbReference type="InterPro" id="IPR050132">
    <property type="entry name" value="Gln/Glu-tRNA_Ligase"/>
</dbReference>
<dbReference type="SUPFAM" id="SSF50715">
    <property type="entry name" value="Ribosomal protein L25-like"/>
    <property type="match status" value="1"/>
</dbReference>
<gene>
    <name evidence="16" type="ORF">DLAC_10500</name>
</gene>
<dbReference type="PROSITE" id="PS00178">
    <property type="entry name" value="AA_TRNA_LIGASE_I"/>
    <property type="match status" value="1"/>
</dbReference>
<dbReference type="InterPro" id="IPR007639">
    <property type="entry name" value="Gln-tRNA-synth_Ib_RNA-bd_N"/>
</dbReference>
<evidence type="ECO:0000256" key="6">
    <source>
        <dbReference type="ARBA" id="ARBA00022917"/>
    </source>
</evidence>
<keyword evidence="17" id="KW-1185">Reference proteome</keyword>
<dbReference type="InterPro" id="IPR014729">
    <property type="entry name" value="Rossmann-like_a/b/a_fold"/>
</dbReference>
<dbReference type="InterPro" id="IPR042558">
    <property type="entry name" value="Gln-tRNA-synth_Ib_RNA-bd_N_1"/>
</dbReference>
<dbReference type="InParanoid" id="A0A151Z4M5"/>
<dbReference type="Pfam" id="PF04558">
    <property type="entry name" value="tRNA_synt_1c_R1"/>
    <property type="match status" value="1"/>
</dbReference>
<dbReference type="PRINTS" id="PR00987">
    <property type="entry name" value="TRNASYNTHGLU"/>
</dbReference>
<proteinExistence type="inferred from homology"/>
<dbReference type="InterPro" id="IPR020056">
    <property type="entry name" value="Rbsml_bL25/Gln-tRNA_synth_N"/>
</dbReference>
<comment type="similarity">
    <text evidence="1 10">Belongs to the class-I aminoacyl-tRNA synthetase family.</text>
</comment>
<protein>
    <recommendedName>
        <fullName evidence="2">glutamine--tRNA ligase</fullName>
        <ecNumber evidence="2">6.1.1.18</ecNumber>
    </recommendedName>
    <alternativeName>
        <fullName evidence="8">Glutaminyl-tRNA synthetase</fullName>
    </alternativeName>
</protein>
<dbReference type="InterPro" id="IPR020059">
    <property type="entry name" value="Glu/Gln-tRNA-synth_Ib_codon-bd"/>
</dbReference>
<keyword evidence="5 10" id="KW-0067">ATP-binding</keyword>
<dbReference type="GO" id="GO:0005829">
    <property type="term" value="C:cytosol"/>
    <property type="evidence" value="ECO:0007669"/>
    <property type="project" value="TreeGrafter"/>
</dbReference>
<evidence type="ECO:0000259" key="13">
    <source>
        <dbReference type="Pfam" id="PF03950"/>
    </source>
</evidence>
<evidence type="ECO:0000256" key="4">
    <source>
        <dbReference type="ARBA" id="ARBA00022741"/>
    </source>
</evidence>
<evidence type="ECO:0000256" key="1">
    <source>
        <dbReference type="ARBA" id="ARBA00005594"/>
    </source>
</evidence>
<sequence>MAPPKEIDPQLISLFEKIGLNNTKAKEAAGNINLSKQLKEIIEDSGINVDEGIDRSVGLLFYTMASKYPANAVKHRKLVIEYIIKKEIGTLNLQACLDYVKLHALDDIVLDDFKSTCGVGVVITNEQIKDAVTDYFTKHNSEILSKRYAYNFNVALGEIRTALKWADGKVLKDTLDATVLATLGDKSLPENAIAKVEKPKNEKPTTTSPTNNNNTTSTSSTTTTTTTNEEDTLENIKFPDPKDNIQNTKELLENHLKATGGKVVTRFPPEPNGYLHIGHAKAMFLDFGYAKKNGGTCYLRFDDTNPEKENQEYIDSIKDSVRWLGHEPTKITYSSDYFDQLYDLALELIRRGLAYVCFQPPAEIKSCREKMIDSPWRNTPVEENLKLFEDMRKGKFKEGEVTLRMKGDMKHANPCMRDMIAYRIKYHHHPMTGDKWCIYPSYDYSHCLVDSIENITHSLCTLEFEVRRLTYNWLVDVLGLYRPVVWEFARLNLTHILLSKRKIITMVQTGIVDGWDDPRLSTLNAFRRKGYTPESIQMLCETVGVTKANSTSIPYELLEHCLRTDLNEKATRAMVVLDPIKVIITNYAEGADEEITVPNIPGHPEKGTHKVDLSRVIYIERSDFRMEDSKDYYGLAPKKSVLLKYAYNVHCDEVIFDKAGQIQEIHVTMDRANTAKCKTIHWVSSKADKKPQMIEVRLYEHLFTDEEVGDNWVESVNPNSKKVVYAFADKTLEGSKEYDRFQFERTGYFCCDKDSTASKLVFNRTVSLKENKERKLDPRRK</sequence>
<evidence type="ECO:0000313" key="16">
    <source>
        <dbReference type="EMBL" id="KYQ88919.1"/>
    </source>
</evidence>
<dbReference type="InterPro" id="IPR042559">
    <property type="entry name" value="Gln-tRNA-synth_Ib_RNA-bd_N_2"/>
</dbReference>
<evidence type="ECO:0000259" key="14">
    <source>
        <dbReference type="Pfam" id="PF04558"/>
    </source>
</evidence>
<evidence type="ECO:0000313" key="17">
    <source>
        <dbReference type="Proteomes" id="UP000076078"/>
    </source>
</evidence>
<dbReference type="Pfam" id="PF03950">
    <property type="entry name" value="tRNA-synt_1c_C"/>
    <property type="match status" value="1"/>
</dbReference>
<keyword evidence="6 10" id="KW-0648">Protein biosynthesis</keyword>
<dbReference type="Gene3D" id="1.10.8.1290">
    <property type="entry name" value="Glutaminyl-tRNA synthetase, non-specific RNA binding region part 1, domain 1"/>
    <property type="match status" value="1"/>
</dbReference>
<dbReference type="OMA" id="FAWRIMG"/>
<dbReference type="GO" id="GO:0006425">
    <property type="term" value="P:glutaminyl-tRNA aminoacylation"/>
    <property type="evidence" value="ECO:0007669"/>
    <property type="project" value="InterPro"/>
</dbReference>
<dbReference type="GO" id="GO:0004819">
    <property type="term" value="F:glutamine-tRNA ligase activity"/>
    <property type="evidence" value="ECO:0007669"/>
    <property type="project" value="UniProtKB-EC"/>
</dbReference>
<dbReference type="Pfam" id="PF00749">
    <property type="entry name" value="tRNA-synt_1c"/>
    <property type="match status" value="1"/>
</dbReference>
<dbReference type="FunFam" id="1.10.10.2420:FF:000001">
    <property type="entry name" value="Glutamine--tRNA ligase cytoplasmic"/>
    <property type="match status" value="1"/>
</dbReference>
<keyword evidence="3 10" id="KW-0436">Ligase</keyword>
<dbReference type="GO" id="GO:0005524">
    <property type="term" value="F:ATP binding"/>
    <property type="evidence" value="ECO:0007669"/>
    <property type="project" value="UniProtKB-KW"/>
</dbReference>
<dbReference type="FunFam" id="2.40.240.10:FF:000007">
    <property type="entry name" value="Glutamine--tRNA ligase"/>
    <property type="match status" value="1"/>
</dbReference>
<dbReference type="FunFam" id="3.40.50.620:FF:000037">
    <property type="entry name" value="Glutamine--tRNA ligase cytoplasmic"/>
    <property type="match status" value="1"/>
</dbReference>
<feature type="domain" description="Glutamyl/glutaminyl-tRNA synthetase class Ib anti-codon binding" evidence="13">
    <location>
        <begin position="570"/>
        <end position="670"/>
    </location>
</feature>
<dbReference type="InterPro" id="IPR001412">
    <property type="entry name" value="aa-tRNA-synth_I_CS"/>
</dbReference>
<dbReference type="InterPro" id="IPR000924">
    <property type="entry name" value="Glu/Gln-tRNA-synth"/>
</dbReference>
<dbReference type="InterPro" id="IPR011035">
    <property type="entry name" value="Ribosomal_bL25/Gln-tRNA_synth"/>
</dbReference>
<feature type="region of interest" description="Disordered" evidence="11">
    <location>
        <begin position="191"/>
        <end position="244"/>
    </location>
</feature>
<dbReference type="EMBL" id="LODT01000046">
    <property type="protein sequence ID" value="KYQ88919.1"/>
    <property type="molecule type" value="Genomic_DNA"/>
</dbReference>
<evidence type="ECO:0000256" key="8">
    <source>
        <dbReference type="ARBA" id="ARBA00030466"/>
    </source>
</evidence>
<keyword evidence="4 10" id="KW-0547">Nucleotide-binding</keyword>
<accession>A0A151Z4M5</accession>
<comment type="catalytic activity">
    <reaction evidence="9">
        <text>tRNA(Gln) + L-glutamine + ATP = L-glutaminyl-tRNA(Gln) + AMP + diphosphate</text>
        <dbReference type="Rhea" id="RHEA:20121"/>
        <dbReference type="Rhea" id="RHEA-COMP:9662"/>
        <dbReference type="Rhea" id="RHEA-COMP:9681"/>
        <dbReference type="ChEBI" id="CHEBI:30616"/>
        <dbReference type="ChEBI" id="CHEBI:33019"/>
        <dbReference type="ChEBI" id="CHEBI:58359"/>
        <dbReference type="ChEBI" id="CHEBI:78442"/>
        <dbReference type="ChEBI" id="CHEBI:78521"/>
        <dbReference type="ChEBI" id="CHEBI:456215"/>
        <dbReference type="EC" id="6.1.1.18"/>
    </reaction>
</comment>
<dbReference type="FunFam" id="1.10.8.1290:FF:000002">
    <property type="entry name" value="Glutamine--tRNA ligase cytoplasmic"/>
    <property type="match status" value="1"/>
</dbReference>
<dbReference type="PANTHER" id="PTHR43097">
    <property type="entry name" value="GLUTAMINE-TRNA LIGASE"/>
    <property type="match status" value="1"/>
</dbReference>
<dbReference type="SUPFAM" id="SSF52374">
    <property type="entry name" value="Nucleotidylyl transferase"/>
    <property type="match status" value="1"/>
</dbReference>
<evidence type="ECO:0000256" key="10">
    <source>
        <dbReference type="RuleBase" id="RU363037"/>
    </source>
</evidence>
<dbReference type="Pfam" id="PF20974">
    <property type="entry name" value="tRNA-synt_1c_C2"/>
    <property type="match status" value="1"/>
</dbReference>
<reference evidence="16 17" key="1">
    <citation type="submission" date="2015-12" db="EMBL/GenBank/DDBJ databases">
        <title>Dictyostelia acquired genes for synthesis and detection of signals that induce cell-type specialization by lateral gene transfer from prokaryotes.</title>
        <authorList>
            <person name="Gloeckner G."/>
            <person name="Schaap P."/>
        </authorList>
    </citation>
    <scope>NUCLEOTIDE SEQUENCE [LARGE SCALE GENOMIC DNA]</scope>
    <source>
        <strain evidence="16 17">TK</strain>
    </source>
</reference>
<dbReference type="Gene3D" id="3.40.50.620">
    <property type="entry name" value="HUPs"/>
    <property type="match status" value="1"/>
</dbReference>
<evidence type="ECO:0000259" key="15">
    <source>
        <dbReference type="Pfam" id="PF20974"/>
    </source>
</evidence>
<dbReference type="PANTHER" id="PTHR43097:SF4">
    <property type="entry name" value="GLUTAMINE--TRNA LIGASE"/>
    <property type="match status" value="1"/>
</dbReference>
<dbReference type="NCBIfam" id="TIGR00440">
    <property type="entry name" value="glnS"/>
    <property type="match status" value="1"/>
</dbReference>
<dbReference type="AlphaFoldDB" id="A0A151Z4M5"/>
<dbReference type="Gene3D" id="1.10.10.2420">
    <property type="match status" value="1"/>
</dbReference>
<evidence type="ECO:0000259" key="12">
    <source>
        <dbReference type="Pfam" id="PF00749"/>
    </source>
</evidence>
<name>A0A151Z4M5_TIELA</name>
<keyword evidence="7 10" id="KW-0030">Aminoacyl-tRNA synthetase</keyword>
<feature type="domain" description="Glutamyl/glutaminyl-tRNA synthetase class Ib catalytic" evidence="12">
    <location>
        <begin position="262"/>
        <end position="567"/>
    </location>
</feature>
<organism evidence="16 17">
    <name type="scientific">Tieghemostelium lacteum</name>
    <name type="common">Slime mold</name>
    <name type="synonym">Dictyostelium lacteum</name>
    <dbReference type="NCBI Taxonomy" id="361077"/>
    <lineage>
        <taxon>Eukaryota</taxon>
        <taxon>Amoebozoa</taxon>
        <taxon>Evosea</taxon>
        <taxon>Eumycetozoa</taxon>
        <taxon>Dictyostelia</taxon>
        <taxon>Dictyosteliales</taxon>
        <taxon>Raperosteliaceae</taxon>
        <taxon>Tieghemostelium</taxon>
    </lineage>
</organism>
<feature type="domain" description="Glutaminyl-tRNA synthetase class Ib non-specific RNA-binding" evidence="14">
    <location>
        <begin position="10"/>
        <end position="168"/>
    </location>
</feature>
<comment type="caution">
    <text evidence="16">The sequence shown here is derived from an EMBL/GenBank/DDBJ whole genome shotgun (WGS) entry which is preliminary data.</text>
</comment>
<dbReference type="OrthoDB" id="10250478at2759"/>